<dbReference type="EMBL" id="JBBMFA010000105">
    <property type="protein sequence ID" value="MEQ2521305.1"/>
    <property type="molecule type" value="Genomic_DNA"/>
</dbReference>
<dbReference type="InterPro" id="IPR036771">
    <property type="entry name" value="ATPsynth_dsu/esu_N"/>
</dbReference>
<accession>A0ABV1GHJ1</accession>
<evidence type="ECO:0000256" key="8">
    <source>
        <dbReference type="ARBA" id="ARBA00023310"/>
    </source>
</evidence>
<protein>
    <recommendedName>
        <fullName evidence="9">ATP synthase epsilon chain</fullName>
    </recommendedName>
    <alternativeName>
        <fullName evidence="9">ATP synthase F1 sector epsilon subunit</fullName>
    </alternativeName>
    <alternativeName>
        <fullName evidence="9">F-ATPase epsilon subunit</fullName>
    </alternativeName>
</protein>
<dbReference type="PANTHER" id="PTHR13822">
    <property type="entry name" value="ATP SYNTHASE DELTA/EPSILON CHAIN"/>
    <property type="match status" value="1"/>
</dbReference>
<evidence type="ECO:0000256" key="10">
    <source>
        <dbReference type="RuleBase" id="RU003656"/>
    </source>
</evidence>
<dbReference type="SUPFAM" id="SSF46604">
    <property type="entry name" value="Epsilon subunit of F1F0-ATP synthase C-terminal domain"/>
    <property type="match status" value="1"/>
</dbReference>
<sequence>MSTFHLQIVTPDGGFFDGEAERVSVRTIDGEAAVLGNHIPYVTALGTGEARVVVDGQTRRAAASGGMLAVTPGHVRVVASTFEWAEDIDVERAKRAKEDAEQRIQNAKDPHELQLAKARLSRAQVRLNVAKR</sequence>
<comment type="subunit">
    <text evidence="9 10">F-type ATPases have 2 components, CF(1) - the catalytic core - and CF(0) - the membrane proton channel. CF(1) has five subunits: alpha(3), beta(3), gamma(1), delta(1), epsilon(1). CF(0) has three main subunits: a, b and c.</text>
</comment>
<keyword evidence="5 9" id="KW-0406">Ion transport</keyword>
<dbReference type="Gene3D" id="1.20.5.440">
    <property type="entry name" value="ATP synthase delta/epsilon subunit, C-terminal domain"/>
    <property type="match status" value="1"/>
</dbReference>
<dbReference type="SUPFAM" id="SSF51344">
    <property type="entry name" value="Epsilon subunit of F1F0-ATP synthase N-terminal domain"/>
    <property type="match status" value="1"/>
</dbReference>
<dbReference type="HAMAP" id="MF_00530">
    <property type="entry name" value="ATP_synth_epsil_bac"/>
    <property type="match status" value="1"/>
</dbReference>
<feature type="domain" description="ATP synthase epsilon subunit C-terminal" evidence="11">
    <location>
        <begin position="86"/>
        <end position="131"/>
    </location>
</feature>
<dbReference type="RefSeq" id="WP_349216819.1">
    <property type="nucleotide sequence ID" value="NZ_JBBMFA010000105.1"/>
</dbReference>
<evidence type="ECO:0000313" key="13">
    <source>
        <dbReference type="EMBL" id="MEQ2521305.1"/>
    </source>
</evidence>
<comment type="function">
    <text evidence="9">Produces ATP from ADP in the presence of a proton gradient across the membrane.</text>
</comment>
<dbReference type="Proteomes" id="UP001477672">
    <property type="component" value="Unassembled WGS sequence"/>
</dbReference>
<dbReference type="InterPro" id="IPR020547">
    <property type="entry name" value="ATP_synth_F1_esu_C"/>
</dbReference>
<feature type="domain" description="ATP synthase F1 complex delta/epsilon subunit N-terminal" evidence="12">
    <location>
        <begin position="4"/>
        <end position="81"/>
    </location>
</feature>
<keyword evidence="14" id="KW-1185">Reference proteome</keyword>
<evidence type="ECO:0000256" key="5">
    <source>
        <dbReference type="ARBA" id="ARBA00023065"/>
    </source>
</evidence>
<proteinExistence type="inferred from homology"/>
<evidence type="ECO:0000313" key="14">
    <source>
        <dbReference type="Proteomes" id="UP001477672"/>
    </source>
</evidence>
<dbReference type="InterPro" id="IPR020546">
    <property type="entry name" value="ATP_synth_F1_dsu/esu_N"/>
</dbReference>
<dbReference type="CDD" id="cd12152">
    <property type="entry name" value="F1-ATPase_delta"/>
    <property type="match status" value="1"/>
</dbReference>
<evidence type="ECO:0000256" key="2">
    <source>
        <dbReference type="ARBA" id="ARBA00005712"/>
    </source>
</evidence>
<dbReference type="Pfam" id="PF00401">
    <property type="entry name" value="ATP-synt_DE"/>
    <property type="match status" value="1"/>
</dbReference>
<evidence type="ECO:0000256" key="1">
    <source>
        <dbReference type="ARBA" id="ARBA00004202"/>
    </source>
</evidence>
<keyword evidence="3 9" id="KW-0813">Transport</keyword>
<name>A0ABV1GHJ1_9FIRM</name>
<keyword evidence="7 9" id="KW-0139">CF(1)</keyword>
<organism evidence="13 14">
    <name type="scientific">Ruthenibacterium intestinale</name>
    <dbReference type="NCBI Taxonomy" id="3133163"/>
    <lineage>
        <taxon>Bacteria</taxon>
        <taxon>Bacillati</taxon>
        <taxon>Bacillota</taxon>
        <taxon>Clostridia</taxon>
        <taxon>Eubacteriales</taxon>
        <taxon>Oscillospiraceae</taxon>
        <taxon>Ruthenibacterium</taxon>
    </lineage>
</organism>
<gene>
    <name evidence="9 13" type="primary">atpC</name>
    <name evidence="13" type="ORF">WMO24_12815</name>
</gene>
<comment type="similarity">
    <text evidence="2 9 10">Belongs to the ATPase epsilon chain family.</text>
</comment>
<dbReference type="NCBIfam" id="TIGR01216">
    <property type="entry name" value="ATP_synt_epsi"/>
    <property type="match status" value="1"/>
</dbReference>
<evidence type="ECO:0000259" key="11">
    <source>
        <dbReference type="Pfam" id="PF00401"/>
    </source>
</evidence>
<evidence type="ECO:0000256" key="6">
    <source>
        <dbReference type="ARBA" id="ARBA00023136"/>
    </source>
</evidence>
<keyword evidence="8 9" id="KW-0066">ATP synthesis</keyword>
<dbReference type="InterPro" id="IPR001469">
    <property type="entry name" value="ATP_synth_F1_dsu/esu"/>
</dbReference>
<evidence type="ECO:0000256" key="3">
    <source>
        <dbReference type="ARBA" id="ARBA00022448"/>
    </source>
</evidence>
<dbReference type="InterPro" id="IPR036794">
    <property type="entry name" value="ATP_F1_dsu/esu_C_sf"/>
</dbReference>
<keyword evidence="4 9" id="KW-1003">Cell membrane</keyword>
<dbReference type="Pfam" id="PF02823">
    <property type="entry name" value="ATP-synt_DE_N"/>
    <property type="match status" value="1"/>
</dbReference>
<dbReference type="Gene3D" id="2.60.15.10">
    <property type="entry name" value="F0F1 ATP synthase delta/epsilon subunit, N-terminal"/>
    <property type="match status" value="1"/>
</dbReference>
<reference evidence="13 14" key="1">
    <citation type="submission" date="2024-03" db="EMBL/GenBank/DDBJ databases">
        <title>Human intestinal bacterial collection.</title>
        <authorList>
            <person name="Pauvert C."/>
            <person name="Hitch T.C.A."/>
            <person name="Clavel T."/>
        </authorList>
    </citation>
    <scope>NUCLEOTIDE SEQUENCE [LARGE SCALE GENOMIC DNA]</scope>
    <source>
        <strain evidence="13 14">CLA-JM-H11</strain>
    </source>
</reference>
<evidence type="ECO:0000256" key="9">
    <source>
        <dbReference type="HAMAP-Rule" id="MF_00530"/>
    </source>
</evidence>
<comment type="caution">
    <text evidence="13">The sequence shown here is derived from an EMBL/GenBank/DDBJ whole genome shotgun (WGS) entry which is preliminary data.</text>
</comment>
<evidence type="ECO:0000259" key="12">
    <source>
        <dbReference type="Pfam" id="PF02823"/>
    </source>
</evidence>
<dbReference type="PANTHER" id="PTHR13822:SF10">
    <property type="entry name" value="ATP SYNTHASE EPSILON CHAIN, CHLOROPLASTIC"/>
    <property type="match status" value="1"/>
</dbReference>
<evidence type="ECO:0000256" key="4">
    <source>
        <dbReference type="ARBA" id="ARBA00022475"/>
    </source>
</evidence>
<evidence type="ECO:0000256" key="7">
    <source>
        <dbReference type="ARBA" id="ARBA00023196"/>
    </source>
</evidence>
<keyword evidence="9" id="KW-0375">Hydrogen ion transport</keyword>
<keyword evidence="6 9" id="KW-0472">Membrane</keyword>
<comment type="subcellular location">
    <subcellularLocation>
        <location evidence="1 9">Cell membrane</location>
        <topology evidence="1 9">Peripheral membrane protein</topology>
    </subcellularLocation>
</comment>